<evidence type="ECO:0000313" key="2">
    <source>
        <dbReference type="Proteomes" id="UP000256977"/>
    </source>
</evidence>
<proteinExistence type="predicted"/>
<dbReference type="OrthoDB" id="9134286at2"/>
<keyword evidence="2" id="KW-1185">Reference proteome</keyword>
<organism evidence="1 2">
    <name type="scientific">Cohnella phaseoli</name>
    <dbReference type="NCBI Taxonomy" id="456490"/>
    <lineage>
        <taxon>Bacteria</taxon>
        <taxon>Bacillati</taxon>
        <taxon>Bacillota</taxon>
        <taxon>Bacilli</taxon>
        <taxon>Bacillales</taxon>
        <taxon>Paenibacillaceae</taxon>
        <taxon>Cohnella</taxon>
    </lineage>
</organism>
<sequence>MNKLSKEERARLLEQYKEIKIEAGVYQIRNKINGKVLVDTTPNLKSLNGRAGSLSLGTYPNKELQREWTEYGADAFAMEVLEVLEPSDNPFVNIKDELKQLETKWIERLQPFGDKGYHKLK</sequence>
<gene>
    <name evidence="1" type="ORF">DFP98_12946</name>
</gene>
<evidence type="ECO:0008006" key="3">
    <source>
        <dbReference type="Google" id="ProtNLM"/>
    </source>
</evidence>
<evidence type="ECO:0000313" key="1">
    <source>
        <dbReference type="EMBL" id="RED60633.1"/>
    </source>
</evidence>
<dbReference type="Proteomes" id="UP000256977">
    <property type="component" value="Unassembled WGS sequence"/>
</dbReference>
<dbReference type="InterPro" id="IPR035901">
    <property type="entry name" value="GIY-YIG_endonuc_sf"/>
</dbReference>
<reference evidence="1 2" key="1">
    <citation type="submission" date="2018-07" db="EMBL/GenBank/DDBJ databases">
        <title>Genomic Encyclopedia of Type Strains, Phase III (KMG-III): the genomes of soil and plant-associated and newly described type strains.</title>
        <authorList>
            <person name="Whitman W."/>
        </authorList>
    </citation>
    <scope>NUCLEOTIDE SEQUENCE [LARGE SCALE GENOMIC DNA]</scope>
    <source>
        <strain evidence="1 2">CECT 7287</strain>
    </source>
</reference>
<dbReference type="CDD" id="cd10451">
    <property type="entry name" value="GIY-YIG_LuxR_like"/>
    <property type="match status" value="1"/>
</dbReference>
<dbReference type="Gene3D" id="3.40.1440.10">
    <property type="entry name" value="GIY-YIG endonuclease"/>
    <property type="match status" value="1"/>
</dbReference>
<dbReference type="RefSeq" id="WP_116064074.1">
    <property type="nucleotide sequence ID" value="NZ_QRDZ01000029.1"/>
</dbReference>
<dbReference type="SUPFAM" id="SSF82771">
    <property type="entry name" value="GIY-YIG endonuclease"/>
    <property type="match status" value="1"/>
</dbReference>
<comment type="caution">
    <text evidence="1">The sequence shown here is derived from an EMBL/GenBank/DDBJ whole genome shotgun (WGS) entry which is preliminary data.</text>
</comment>
<accession>A0A3D9IFS0</accession>
<dbReference type="EMBL" id="QRDZ01000029">
    <property type="protein sequence ID" value="RED60633.1"/>
    <property type="molecule type" value="Genomic_DNA"/>
</dbReference>
<dbReference type="AlphaFoldDB" id="A0A3D9IFS0"/>
<protein>
    <recommendedName>
        <fullName evidence="3">GIY-YIG catalytic domain-containing protein</fullName>
    </recommendedName>
</protein>
<name>A0A3D9IFS0_9BACL</name>